<evidence type="ECO:0000259" key="13">
    <source>
        <dbReference type="Pfam" id="PF14772"/>
    </source>
</evidence>
<evidence type="ECO:0000313" key="15">
    <source>
        <dbReference type="EMBL" id="CUG58006.1"/>
    </source>
</evidence>
<keyword evidence="2" id="KW-0963">Cytoplasm</keyword>
<dbReference type="InterPro" id="IPR039750">
    <property type="entry name" value="DRC1/DRC2"/>
</dbReference>
<evidence type="ECO:0000313" key="16">
    <source>
        <dbReference type="Proteomes" id="UP000051952"/>
    </source>
</evidence>
<dbReference type="InterPro" id="IPR029440">
    <property type="entry name" value="DRC1_C"/>
</dbReference>
<dbReference type="Proteomes" id="UP000051952">
    <property type="component" value="Unassembled WGS sequence"/>
</dbReference>
<comment type="similarity">
    <text evidence="9">Belongs to the DRC2 family.</text>
</comment>
<keyword evidence="3" id="KW-0282">Flagellum</keyword>
<evidence type="ECO:0000256" key="3">
    <source>
        <dbReference type="ARBA" id="ARBA00022846"/>
    </source>
</evidence>
<protein>
    <recommendedName>
        <fullName evidence="10">Dynein regulatory complex subunit 2</fullName>
    </recommendedName>
</protein>
<sequence length="519" mass="60033">MPMGKPVKGAAKVVDDPVLLEQMKLAEMEQRRRQEVLLRTRLEELMNEEESMARISAKDIEARWMRFLREKKQKELVAEIEVLRNTFEKTLDRKNAVISMLSVDMDEAEEQYRLALRTHLGNIDALIDLQNRRMADLEMEFENDLLETKSDFELERTEIARKHELEKADLKLILQNMAAEAEANERKLQEETSETHETAIEKMDEEKKQMQGELTKINETIRSELDMRYKEFMANAQANMKDYMDKTKEDTDTADKIASQMRKIAKLQESIGTWKSNLSNNIRECEERNAAMKAEKEATAKYFKDLKREMQVWRKGEERRLATLVSQARKTQLSLESDAEGAARILRLVELCKDLETERERVLGFDVDVATDEVQSEVKRTMETKEQLEAAQRGDATSMNALFSISNGEMDSTVPATEEWRLLEKFWVKHNKVVLDNAAIAQEKFHLEQENQKLKNLLKQYLDGVSVNNDVMGGKNNLLQTSKFQNVVSAQESRGRVPSNITVVEGNKVVMDVGRQRAF</sequence>
<evidence type="ECO:0000256" key="11">
    <source>
        <dbReference type="ARBA" id="ARBA00045865"/>
    </source>
</evidence>
<feature type="domain" description="Dynein regulatory complex protein 1 C-terminal" evidence="14">
    <location>
        <begin position="417"/>
        <end position="462"/>
    </location>
</feature>
<comment type="subcellular location">
    <subcellularLocation>
        <location evidence="1">Cytoplasm</location>
        <location evidence="1">Cytoskeleton</location>
        <location evidence="1">Flagellum axoneme</location>
    </subcellularLocation>
    <subcellularLocation>
        <location evidence="8">Cytoplasm</location>
        <location evidence="8">Cytoskeleton</location>
        <location evidence="8">Flagellum basal body</location>
    </subcellularLocation>
</comment>
<dbReference type="AlphaFoldDB" id="A0A0S4J2B0"/>
<evidence type="ECO:0000256" key="4">
    <source>
        <dbReference type="ARBA" id="ARBA00023054"/>
    </source>
</evidence>
<dbReference type="VEuPathDB" id="TriTrypDB:BSAL_81575"/>
<evidence type="ECO:0000256" key="10">
    <source>
        <dbReference type="ARBA" id="ARBA00040899"/>
    </source>
</evidence>
<dbReference type="GO" id="GO:0070286">
    <property type="term" value="P:axonemal dynein complex assembly"/>
    <property type="evidence" value="ECO:0007669"/>
    <property type="project" value="InterPro"/>
</dbReference>
<evidence type="ECO:0000256" key="5">
    <source>
        <dbReference type="ARBA" id="ARBA00023069"/>
    </source>
</evidence>
<name>A0A0S4J2B0_BODSA</name>
<reference evidence="16" key="1">
    <citation type="submission" date="2015-09" db="EMBL/GenBank/DDBJ databases">
        <authorList>
            <consortium name="Pathogen Informatics"/>
        </authorList>
    </citation>
    <scope>NUCLEOTIDE SEQUENCE [LARGE SCALE GENOMIC DNA]</scope>
    <source>
        <strain evidence="16">Lake Konstanz</strain>
    </source>
</reference>
<keyword evidence="16" id="KW-1185">Reference proteome</keyword>
<comment type="function">
    <text evidence="11">Component of the nexin-dynein regulatory complex (N-DRC), a key regulator of ciliary/flagellar motility which maintains the alignment and integrity of the distal axoneme and regulates microtubule sliding in motile axonemes. Plays a critical role in the assembly of N-DRC and also stabilizes the assembly of multiple inner dynein arms and radial spokes. Coassembles with DRC1 to form a central scaffold needed for assembly of the N-DRC and its attachment to the outer doublet microtubules.</text>
</comment>
<evidence type="ECO:0000259" key="14">
    <source>
        <dbReference type="Pfam" id="PF14775"/>
    </source>
</evidence>
<feature type="coiled-coil region" evidence="12">
    <location>
        <begin position="160"/>
        <end position="220"/>
    </location>
</feature>
<dbReference type="GO" id="GO:0060285">
    <property type="term" value="P:cilium-dependent cell motility"/>
    <property type="evidence" value="ECO:0007669"/>
    <property type="project" value="TreeGrafter"/>
</dbReference>
<evidence type="ECO:0000256" key="2">
    <source>
        <dbReference type="ARBA" id="ARBA00022490"/>
    </source>
</evidence>
<evidence type="ECO:0000256" key="7">
    <source>
        <dbReference type="ARBA" id="ARBA00023273"/>
    </source>
</evidence>
<dbReference type="PANTHER" id="PTHR21625:SF0">
    <property type="entry name" value="DYNEIN REGULATORY COMPLEX SUBUNIT 2"/>
    <property type="match status" value="1"/>
</dbReference>
<evidence type="ECO:0000256" key="8">
    <source>
        <dbReference type="ARBA" id="ARBA00037841"/>
    </source>
</evidence>
<proteinExistence type="inferred from homology"/>
<keyword evidence="7" id="KW-0966">Cell projection</keyword>
<feature type="domain" description="Dynein regulatory complex protein 1/2 N-terminal" evidence="13">
    <location>
        <begin position="24"/>
        <end position="123"/>
    </location>
</feature>
<dbReference type="PANTHER" id="PTHR21625">
    <property type="entry name" value="NYD-SP28 PROTEIN"/>
    <property type="match status" value="1"/>
</dbReference>
<dbReference type="EMBL" id="CYKH01000886">
    <property type="protein sequence ID" value="CUG58006.1"/>
    <property type="molecule type" value="Genomic_DNA"/>
</dbReference>
<dbReference type="GO" id="GO:0005858">
    <property type="term" value="C:axonemal dynein complex"/>
    <property type="evidence" value="ECO:0007669"/>
    <property type="project" value="InterPro"/>
</dbReference>
<dbReference type="GO" id="GO:0003352">
    <property type="term" value="P:regulation of cilium movement"/>
    <property type="evidence" value="ECO:0007669"/>
    <property type="project" value="TreeGrafter"/>
</dbReference>
<accession>A0A0S4J2B0</accession>
<evidence type="ECO:0000256" key="1">
    <source>
        <dbReference type="ARBA" id="ARBA00004611"/>
    </source>
</evidence>
<evidence type="ECO:0000256" key="9">
    <source>
        <dbReference type="ARBA" id="ARBA00038424"/>
    </source>
</evidence>
<dbReference type="Pfam" id="PF14775">
    <property type="entry name" value="NYD-SP28_assoc"/>
    <property type="match status" value="1"/>
</dbReference>
<keyword evidence="4 12" id="KW-0175">Coiled coil</keyword>
<dbReference type="Pfam" id="PF14772">
    <property type="entry name" value="NYD-SP28"/>
    <property type="match status" value="1"/>
</dbReference>
<organism evidence="15 16">
    <name type="scientific">Bodo saltans</name>
    <name type="common">Flagellated protozoan</name>
    <dbReference type="NCBI Taxonomy" id="75058"/>
    <lineage>
        <taxon>Eukaryota</taxon>
        <taxon>Discoba</taxon>
        <taxon>Euglenozoa</taxon>
        <taxon>Kinetoplastea</taxon>
        <taxon>Metakinetoplastina</taxon>
        <taxon>Eubodonida</taxon>
        <taxon>Bodonidae</taxon>
        <taxon>Bodo</taxon>
    </lineage>
</organism>
<evidence type="ECO:0000256" key="6">
    <source>
        <dbReference type="ARBA" id="ARBA00023212"/>
    </source>
</evidence>
<dbReference type="OrthoDB" id="7760980at2759"/>
<keyword evidence="5" id="KW-0969">Cilium</keyword>
<keyword evidence="6" id="KW-0206">Cytoskeleton</keyword>
<dbReference type="OMA" id="WEYLDLF"/>
<gene>
    <name evidence="15" type="ORF">BSAL_81575</name>
</gene>
<dbReference type="InterPro" id="IPR039505">
    <property type="entry name" value="DRC1/2_N"/>
</dbReference>
<evidence type="ECO:0000256" key="12">
    <source>
        <dbReference type="SAM" id="Coils"/>
    </source>
</evidence>